<dbReference type="PANTHER" id="PTHR46951:SF2">
    <property type="entry name" value="BED-TYPE DOMAIN-CONTAINING PROTEIN"/>
    <property type="match status" value="1"/>
</dbReference>
<organism evidence="4 5">
    <name type="scientific">Urochloa decumbens</name>
    <dbReference type="NCBI Taxonomy" id="240449"/>
    <lineage>
        <taxon>Eukaryota</taxon>
        <taxon>Viridiplantae</taxon>
        <taxon>Streptophyta</taxon>
        <taxon>Embryophyta</taxon>
        <taxon>Tracheophyta</taxon>
        <taxon>Spermatophyta</taxon>
        <taxon>Magnoliopsida</taxon>
        <taxon>Liliopsida</taxon>
        <taxon>Poales</taxon>
        <taxon>Poaceae</taxon>
        <taxon>PACMAD clade</taxon>
        <taxon>Panicoideae</taxon>
        <taxon>Panicodae</taxon>
        <taxon>Paniceae</taxon>
        <taxon>Melinidinae</taxon>
        <taxon>Urochloa</taxon>
    </lineage>
</organism>
<feature type="compositionally biased region" description="Acidic residues" evidence="1">
    <location>
        <begin position="882"/>
        <end position="892"/>
    </location>
</feature>
<evidence type="ECO:0000259" key="3">
    <source>
        <dbReference type="Pfam" id="PF05699"/>
    </source>
</evidence>
<reference evidence="4" key="1">
    <citation type="submission" date="2024-10" db="EMBL/GenBank/DDBJ databases">
        <authorList>
            <person name="Ryan C."/>
        </authorList>
    </citation>
    <scope>NUCLEOTIDE SEQUENCE [LARGE SCALE GENOMIC DNA]</scope>
</reference>
<proteinExistence type="predicted"/>
<dbReference type="InterPro" id="IPR007021">
    <property type="entry name" value="DUF659"/>
</dbReference>
<sequence>MVDLLSSTAMRGHQNKDKEKVPISDGDGGGSSNGNSNIVISKTGARIKLSGPITDTWSHGERYKRNGWSCAYCPAKKSSGGKTRFTQHLAGIQGEVVPCQKVPNYVRQIMLDVHAKGIKDRLSTKEHRMYVRKAVMEETYGEARRATIPRDEAGQIDWALRESMRDCRASGSSPPLGMASSSSPPFGLASSSTPPLGRASSSTPPLGRASCSGTQATINRFYRSPSVSQVPFDIDLARSKAPLQRRVDMMLQGGDSQARLGKAWAKWFHSDDIPGRKADNPYFVAAVKLTQQLGEVPIPTGRQIDGPLLDMNFDDLKAHMEEYSDNWGEYGVTVMCDSWTGPTKMCIINFMIFCNGRMFFHKTINATGHVQNAEFIYDCIRKVVVDEVGKEFVVQIVTDNGSNYKKACKKLTDEYKHITWQPCAAHTINLMLKDITQYIEVEKVVVSAKRICSYLYNHNRLHAMMREKIGGELIRWNATRFGTVFLFLQSFMDRQEKFEAWMISSDWKNNELRHMEDHKFTYDCLTSRLWWEDVEVVLKAVTPLYSVLRFADQQKNATISGFIPKMLKAQSDIFATLKHDERVTKEFLDGVIGVINRRTRYLLNTTLMLAAAALDPESLYKSKLAKQPSAQMAVTLAFQRIAKSPTEAAKAVDQFADYFCGKKLLFGSLEARSSALCGRTSPGQWWNQYGGQCRELQRLAKLIVSQCASSSGCERNWSTFALVHSKLRNRLGYEKLDKLVYVHYNLKLTIQQHEADFQSLREKDADPCSMMMDVALFDEDNPIMDWLSNSMTESRPILDEYDESDDEWTAPGGFLISELEMQPEEVLAFKRKLCFGKKGGKKKVKVAGLDEEEEGCFEDDYVSDSSHGSPVYDESGDSSSASDEDGDGDDAGGNESGGGNTCGEAATRLGGGASGSSSARGGERQRSGVRIGRPSCSIRPRSTRKRKPTLKSITEL</sequence>
<feature type="region of interest" description="Disordered" evidence="1">
    <location>
        <begin position="167"/>
        <end position="210"/>
    </location>
</feature>
<dbReference type="Proteomes" id="UP001497457">
    <property type="component" value="Chromosome 10rd"/>
</dbReference>
<evidence type="ECO:0000313" key="5">
    <source>
        <dbReference type="Proteomes" id="UP001497457"/>
    </source>
</evidence>
<feature type="compositionally biased region" description="Low complexity" evidence="1">
    <location>
        <begin position="169"/>
        <end position="192"/>
    </location>
</feature>
<keyword evidence="5" id="KW-1185">Reference proteome</keyword>
<dbReference type="Pfam" id="PF04937">
    <property type="entry name" value="DUF659"/>
    <property type="match status" value="1"/>
</dbReference>
<dbReference type="Pfam" id="PF05699">
    <property type="entry name" value="Dimer_Tnp_hAT"/>
    <property type="match status" value="1"/>
</dbReference>
<dbReference type="PANTHER" id="PTHR46951">
    <property type="entry name" value="BED-TYPE DOMAIN-CONTAINING PROTEIN"/>
    <property type="match status" value="1"/>
</dbReference>
<evidence type="ECO:0008006" key="6">
    <source>
        <dbReference type="Google" id="ProtNLM"/>
    </source>
</evidence>
<evidence type="ECO:0000259" key="2">
    <source>
        <dbReference type="Pfam" id="PF04937"/>
    </source>
</evidence>
<feature type="region of interest" description="Disordered" evidence="1">
    <location>
        <begin position="1"/>
        <end position="37"/>
    </location>
</feature>
<dbReference type="EMBL" id="OZ075120">
    <property type="protein sequence ID" value="CAL4891405.1"/>
    <property type="molecule type" value="Genomic_DNA"/>
</dbReference>
<protein>
    <recommendedName>
        <fullName evidence="6">Transposase</fullName>
    </recommendedName>
</protein>
<feature type="domain" description="DUF659" evidence="2">
    <location>
        <begin position="299"/>
        <end position="451"/>
    </location>
</feature>
<dbReference type="InterPro" id="IPR012337">
    <property type="entry name" value="RNaseH-like_sf"/>
</dbReference>
<accession>A0ABC8VIF0</accession>
<feature type="domain" description="HAT C-terminal dimerisation" evidence="3">
    <location>
        <begin position="681"/>
        <end position="746"/>
    </location>
</feature>
<gene>
    <name evidence="4" type="ORF">URODEC1_LOCUS3781</name>
</gene>
<dbReference type="AlphaFoldDB" id="A0ABC8VIF0"/>
<evidence type="ECO:0000256" key="1">
    <source>
        <dbReference type="SAM" id="MobiDB-lite"/>
    </source>
</evidence>
<feature type="region of interest" description="Disordered" evidence="1">
    <location>
        <begin position="859"/>
        <end position="956"/>
    </location>
</feature>
<dbReference type="SUPFAM" id="SSF53098">
    <property type="entry name" value="Ribonuclease H-like"/>
    <property type="match status" value="1"/>
</dbReference>
<evidence type="ECO:0000313" key="4">
    <source>
        <dbReference type="EMBL" id="CAL4891405.1"/>
    </source>
</evidence>
<name>A0ABC8VIF0_9POAL</name>
<dbReference type="InterPro" id="IPR008906">
    <property type="entry name" value="HATC_C_dom"/>
</dbReference>